<name>A0ABR0KRH4_9EURO</name>
<comment type="caution">
    <text evidence="2">The sequence shown here is derived from an EMBL/GenBank/DDBJ whole genome shotgun (WGS) entry which is preliminary data.</text>
</comment>
<reference evidence="2 3" key="1">
    <citation type="submission" date="2023-08" db="EMBL/GenBank/DDBJ databases">
        <title>Black Yeasts Isolated from many extreme environments.</title>
        <authorList>
            <person name="Coleine C."/>
            <person name="Stajich J.E."/>
            <person name="Selbmann L."/>
        </authorList>
    </citation>
    <scope>NUCLEOTIDE SEQUENCE [LARGE SCALE GENOMIC DNA]</scope>
    <source>
        <strain evidence="2 3">CCFEE 5885</strain>
    </source>
</reference>
<proteinExistence type="predicted"/>
<dbReference type="EMBL" id="JAVRRG010000001">
    <property type="protein sequence ID" value="KAK5102482.1"/>
    <property type="molecule type" value="Genomic_DNA"/>
</dbReference>
<dbReference type="Proteomes" id="UP001345013">
    <property type="component" value="Unassembled WGS sequence"/>
</dbReference>
<evidence type="ECO:0000256" key="1">
    <source>
        <dbReference type="SAM" id="MobiDB-lite"/>
    </source>
</evidence>
<accession>A0ABR0KRH4</accession>
<protein>
    <submittedName>
        <fullName evidence="2">Uncharacterized protein</fullName>
    </submittedName>
</protein>
<organism evidence="2 3">
    <name type="scientific">Lithohypha guttulata</name>
    <dbReference type="NCBI Taxonomy" id="1690604"/>
    <lineage>
        <taxon>Eukaryota</taxon>
        <taxon>Fungi</taxon>
        <taxon>Dikarya</taxon>
        <taxon>Ascomycota</taxon>
        <taxon>Pezizomycotina</taxon>
        <taxon>Eurotiomycetes</taxon>
        <taxon>Chaetothyriomycetidae</taxon>
        <taxon>Chaetothyriales</taxon>
        <taxon>Trichomeriaceae</taxon>
        <taxon>Lithohypha</taxon>
    </lineage>
</organism>
<keyword evidence="3" id="KW-1185">Reference proteome</keyword>
<sequence>MPLNVTLASSLLDLELSQDQRAAQCGGRTWRTGNSCLDTALPADLWCGGTVVGIGVGGSGSGSGIESGTRSLSLSLAHEIIVTHLLDDADAAAQRGTGHIDTESDTGSGTSGSVFIIAPPDQATSSIRRIYQLLNERVSTSISQVPTQPQPRSSRTRSTQASPPPLTPDATAKHLLVHVSLLQYLDISGLSESLSEVLTVLTSPSATQTKSILLVQGLTGCVNATLRRSGMVQSAALLASVVGAIRDVVRGSGQTCIGFVEMELGWVNPDPSMRADGNTNMNPSHVAPRGTAAALRGTGLETAFASQTGRITRINLHATLARVVEDGVDVLVAVHDADGKMSARGDKRIAEVVRDERADHAGEASALGTWAVWE</sequence>
<gene>
    <name evidence="2" type="ORF">LTR24_000041</name>
</gene>
<evidence type="ECO:0000313" key="2">
    <source>
        <dbReference type="EMBL" id="KAK5102482.1"/>
    </source>
</evidence>
<feature type="compositionally biased region" description="Polar residues" evidence="1">
    <location>
        <begin position="141"/>
        <end position="161"/>
    </location>
</feature>
<feature type="region of interest" description="Disordered" evidence="1">
    <location>
        <begin position="141"/>
        <end position="169"/>
    </location>
</feature>
<evidence type="ECO:0000313" key="3">
    <source>
        <dbReference type="Proteomes" id="UP001345013"/>
    </source>
</evidence>